<feature type="compositionally biased region" description="Polar residues" evidence="1">
    <location>
        <begin position="225"/>
        <end position="236"/>
    </location>
</feature>
<comment type="caution">
    <text evidence="3">The sequence shown here is derived from an EMBL/GenBank/DDBJ whole genome shotgun (WGS) entry which is preliminary data.</text>
</comment>
<evidence type="ECO:0000313" key="4">
    <source>
        <dbReference type="Proteomes" id="UP000317494"/>
    </source>
</evidence>
<dbReference type="InterPro" id="IPR045341">
    <property type="entry name" value="DUF6532"/>
</dbReference>
<feature type="domain" description="DUF6532" evidence="2">
    <location>
        <begin position="314"/>
        <end position="480"/>
    </location>
</feature>
<proteinExistence type="predicted"/>
<evidence type="ECO:0000313" key="3">
    <source>
        <dbReference type="EMBL" id="TPX49061.1"/>
    </source>
</evidence>
<gene>
    <name evidence="3" type="ORF">SeMB42_g02755</name>
</gene>
<reference evidence="3 4" key="1">
    <citation type="journal article" date="2019" name="Sci. Rep.">
        <title>Comparative genomics of chytrid fungi reveal insights into the obligate biotrophic and pathogenic lifestyle of Synchytrium endobioticum.</title>
        <authorList>
            <person name="van de Vossenberg B.T.L.H."/>
            <person name="Warris S."/>
            <person name="Nguyen H.D.T."/>
            <person name="van Gent-Pelzer M.P.E."/>
            <person name="Joly D.L."/>
            <person name="van de Geest H.C."/>
            <person name="Bonants P.J.M."/>
            <person name="Smith D.S."/>
            <person name="Levesque C.A."/>
            <person name="van der Lee T.A.J."/>
        </authorList>
    </citation>
    <scope>NUCLEOTIDE SEQUENCE [LARGE SCALE GENOMIC DNA]</scope>
    <source>
        <strain evidence="3 4">MB42</strain>
    </source>
</reference>
<evidence type="ECO:0000259" key="2">
    <source>
        <dbReference type="Pfam" id="PF20149"/>
    </source>
</evidence>
<feature type="compositionally biased region" description="Low complexity" evidence="1">
    <location>
        <begin position="237"/>
        <end position="246"/>
    </location>
</feature>
<name>A0A507DCD8_9FUNG</name>
<dbReference type="VEuPathDB" id="FungiDB:SeMB42_g02755"/>
<sequence>MSLNADDLVVLAVVSGNDYESNIPGKAIVTNVKIFQKIKEKGDLSKEAMLKEYLQLCQSSRNFDVAEGLVFPRQGLLWSRGNTGQANRGNTGGYLEHDERAACLKPHVKDKNTPMKRKADAGGTSRGAHSTRTKKPPFEVIHETLLLNHMDRKITKREALEHLRKLEQEFAQSTELITARFEAIQRQLGISQILHIDHDNTAPCPARLKQAARPLLSPPRPSPRESNYTITAQGTNIDTITSSDTTKAPASSQYSVKSQTKQESGVDTNDACHNSPMAMDVRKIKDTGVQKLPDIVTEKAEGNLQKRPQMKEFWKRFRQKVCSENLWADHEDALMYLKDVALEVFNDSEAYKAIKPSNIASFLTKMRGNIKKTLMSRLDTIVDLKFGDNLEAGCMTILQSCSFVYPDEQKLKPFQTQILAKALHYAYTEHFEDLEWTSYPLPAIALVVALLEFCLARPNNHYATLNNVNRKQYEAALKMLRRLESNNENGLQVVLKTLWDQHTALEVVLAEVKKEKVDGAIVKYGRSGRGWIYVDV</sequence>
<feature type="compositionally biased region" description="Polar residues" evidence="1">
    <location>
        <begin position="248"/>
        <end position="267"/>
    </location>
</feature>
<dbReference type="AlphaFoldDB" id="A0A507DCD8"/>
<evidence type="ECO:0000256" key="1">
    <source>
        <dbReference type="SAM" id="MobiDB-lite"/>
    </source>
</evidence>
<dbReference type="Proteomes" id="UP000317494">
    <property type="component" value="Unassembled WGS sequence"/>
</dbReference>
<feature type="region of interest" description="Disordered" evidence="1">
    <location>
        <begin position="110"/>
        <end position="133"/>
    </location>
</feature>
<organism evidence="3 4">
    <name type="scientific">Synchytrium endobioticum</name>
    <dbReference type="NCBI Taxonomy" id="286115"/>
    <lineage>
        <taxon>Eukaryota</taxon>
        <taxon>Fungi</taxon>
        <taxon>Fungi incertae sedis</taxon>
        <taxon>Chytridiomycota</taxon>
        <taxon>Chytridiomycota incertae sedis</taxon>
        <taxon>Chytridiomycetes</taxon>
        <taxon>Synchytriales</taxon>
        <taxon>Synchytriaceae</taxon>
        <taxon>Synchytrium</taxon>
    </lineage>
</organism>
<protein>
    <recommendedName>
        <fullName evidence="2">DUF6532 domain-containing protein</fullName>
    </recommendedName>
</protein>
<keyword evidence="4" id="KW-1185">Reference proteome</keyword>
<accession>A0A507DCD8</accession>
<feature type="region of interest" description="Disordered" evidence="1">
    <location>
        <begin position="213"/>
        <end position="274"/>
    </location>
</feature>
<feature type="compositionally biased region" description="Basic and acidic residues" evidence="1">
    <location>
        <begin position="110"/>
        <end position="120"/>
    </location>
</feature>
<dbReference type="Pfam" id="PF20149">
    <property type="entry name" value="DUF6532"/>
    <property type="match status" value="1"/>
</dbReference>
<dbReference type="EMBL" id="QEAN01000089">
    <property type="protein sequence ID" value="TPX49061.1"/>
    <property type="molecule type" value="Genomic_DNA"/>
</dbReference>